<reference evidence="3 4" key="1">
    <citation type="submission" date="2018-05" db="EMBL/GenBank/DDBJ databases">
        <title>Genomic Encyclopedia of Archaeal and Bacterial Type Strains, Phase II (KMG-II): from individual species to whole genera.</title>
        <authorList>
            <person name="Goeker M."/>
        </authorList>
    </citation>
    <scope>NUCLEOTIDE SEQUENCE [LARGE SCALE GENOMIC DNA]</scope>
    <source>
        <strain evidence="3 4">DSM 45184</strain>
    </source>
</reference>
<dbReference type="EMBL" id="QGGR01000002">
    <property type="protein sequence ID" value="PWK51331.1"/>
    <property type="molecule type" value="Genomic_DNA"/>
</dbReference>
<protein>
    <submittedName>
        <fullName evidence="3">IPT/TIG domain-containing protein</fullName>
    </submittedName>
</protein>
<feature type="domain" description="IPT/TIG" evidence="2">
    <location>
        <begin position="366"/>
        <end position="448"/>
    </location>
</feature>
<comment type="caution">
    <text evidence="3">The sequence shown here is derived from an EMBL/GenBank/DDBJ whole genome shotgun (WGS) entry which is preliminary data.</text>
</comment>
<gene>
    <name evidence="3" type="ORF">BC793_102359</name>
</gene>
<proteinExistence type="predicted"/>
<dbReference type="InterPro" id="IPR002909">
    <property type="entry name" value="IPT_dom"/>
</dbReference>
<sequence length="591" mass="57119">MRKSASRTGSRPFRAGAAVVATAAAVVAGTAAPAYAVAGTIDPDVGPIGGGSTTIMTSVGAFTSITAASGRFVANSGTCPTTFGTTSSTNLAATVVVNDPDTATMTVPSLAAGTYRACIYGVTSGAVSSTTPLSVNSTDTLVLNGLNTAPALSPTIGSTSAGVTITATGLGPYLASGTAPAAVFKLASVGACATTYNTTSATAATTTTKNVGNTVATITAPALAAGTYNLCIYAGTGSGALLGTTTYTTMAAPTLSPKAGNSGGTNTITVTTPSAVITGGSPAVTFTKGNCPSTYAGVTGDHVPAVTVTKISTSKVAVLVPVGVVVDPGASTTAWNTCLFMSNAGNLIAAPAAYTVAPALGAANPAIVPSGGPAQGGTDIVITGLTGIPTAEGATLSASLGGSPLEDVAVVDATSISGTTSAHAAGEVKLSVTTAAGTQTSTLAEFTYSYGITISPTAAATNTTPTIDVMGAGFSSITGWGSAATGGVAPATGAYVFLVNNAWFTTANNGSGLNAGLVTQCTTPTVISDNELICTLDLANTLSAGGLVLGADVPDGAYSLVVVNDIADTTLDPATQYSRVSSGASFTVSEY</sequence>
<keyword evidence="1" id="KW-0732">Signal</keyword>
<evidence type="ECO:0000313" key="3">
    <source>
        <dbReference type="EMBL" id="PWK51331.1"/>
    </source>
</evidence>
<organism evidence="3 4">
    <name type="scientific">Actinoplanes xinjiangensis</name>
    <dbReference type="NCBI Taxonomy" id="512350"/>
    <lineage>
        <taxon>Bacteria</taxon>
        <taxon>Bacillati</taxon>
        <taxon>Actinomycetota</taxon>
        <taxon>Actinomycetes</taxon>
        <taxon>Micromonosporales</taxon>
        <taxon>Micromonosporaceae</taxon>
        <taxon>Actinoplanes</taxon>
    </lineage>
</organism>
<dbReference type="AlphaFoldDB" id="A0A316FRC6"/>
<dbReference type="Proteomes" id="UP000245697">
    <property type="component" value="Unassembled WGS sequence"/>
</dbReference>
<dbReference type="SUPFAM" id="SSF81296">
    <property type="entry name" value="E set domains"/>
    <property type="match status" value="1"/>
</dbReference>
<dbReference type="Pfam" id="PF01833">
    <property type="entry name" value="TIG"/>
    <property type="match status" value="1"/>
</dbReference>
<keyword evidence="4" id="KW-1185">Reference proteome</keyword>
<evidence type="ECO:0000313" key="4">
    <source>
        <dbReference type="Proteomes" id="UP000245697"/>
    </source>
</evidence>
<dbReference type="GO" id="GO:0005975">
    <property type="term" value="P:carbohydrate metabolic process"/>
    <property type="evidence" value="ECO:0007669"/>
    <property type="project" value="UniProtKB-ARBA"/>
</dbReference>
<dbReference type="InterPro" id="IPR014756">
    <property type="entry name" value="Ig_E-set"/>
</dbReference>
<feature type="chain" id="PRO_5016447822" evidence="1">
    <location>
        <begin position="37"/>
        <end position="591"/>
    </location>
</feature>
<dbReference type="Gene3D" id="2.60.40.10">
    <property type="entry name" value="Immunoglobulins"/>
    <property type="match status" value="1"/>
</dbReference>
<evidence type="ECO:0000256" key="1">
    <source>
        <dbReference type="SAM" id="SignalP"/>
    </source>
</evidence>
<dbReference type="InterPro" id="IPR013783">
    <property type="entry name" value="Ig-like_fold"/>
</dbReference>
<name>A0A316FRC6_9ACTN</name>
<feature type="signal peptide" evidence="1">
    <location>
        <begin position="1"/>
        <end position="36"/>
    </location>
</feature>
<accession>A0A316FRC6</accession>
<evidence type="ECO:0000259" key="2">
    <source>
        <dbReference type="Pfam" id="PF01833"/>
    </source>
</evidence>